<evidence type="ECO:0000256" key="1">
    <source>
        <dbReference type="ARBA" id="ARBA00004141"/>
    </source>
</evidence>
<dbReference type="EMBL" id="BRXW01000145">
    <property type="protein sequence ID" value="GMI10128.1"/>
    <property type="molecule type" value="Genomic_DNA"/>
</dbReference>
<feature type="transmembrane region" description="Helical" evidence="6">
    <location>
        <begin position="1132"/>
        <end position="1150"/>
    </location>
</feature>
<evidence type="ECO:0000313" key="8">
    <source>
        <dbReference type="EMBL" id="GMI10128.1"/>
    </source>
</evidence>
<keyword evidence="4 6" id="KW-0472">Membrane</keyword>
<feature type="transmembrane region" description="Helical" evidence="6">
    <location>
        <begin position="461"/>
        <end position="479"/>
    </location>
</feature>
<comment type="subcellular location">
    <subcellularLocation>
        <location evidence="1">Membrane</location>
        <topology evidence="1">Multi-pass membrane protein</topology>
    </subcellularLocation>
</comment>
<feature type="transmembrane region" description="Helical" evidence="6">
    <location>
        <begin position="1030"/>
        <end position="1050"/>
    </location>
</feature>
<gene>
    <name evidence="8" type="ORF">TrLO_g2364</name>
</gene>
<dbReference type="InterPro" id="IPR005821">
    <property type="entry name" value="Ion_trans_dom"/>
</dbReference>
<keyword evidence="9" id="KW-1185">Reference proteome</keyword>
<feature type="compositionally biased region" description="Basic and acidic residues" evidence="5">
    <location>
        <begin position="800"/>
        <end position="814"/>
    </location>
</feature>
<feature type="region of interest" description="Disordered" evidence="5">
    <location>
        <begin position="99"/>
        <end position="160"/>
    </location>
</feature>
<dbReference type="SUPFAM" id="SSF81324">
    <property type="entry name" value="Voltage-gated potassium channels"/>
    <property type="match status" value="2"/>
</dbReference>
<dbReference type="PRINTS" id="PR01463">
    <property type="entry name" value="EAGCHANLFMLY"/>
</dbReference>
<feature type="region of interest" description="Disordered" evidence="5">
    <location>
        <begin position="1472"/>
        <end position="1495"/>
    </location>
</feature>
<feature type="region of interest" description="Disordered" evidence="5">
    <location>
        <begin position="16"/>
        <end position="37"/>
    </location>
</feature>
<feature type="transmembrane region" description="Helical" evidence="6">
    <location>
        <begin position="888"/>
        <end position="907"/>
    </location>
</feature>
<feature type="compositionally biased region" description="Basic and acidic residues" evidence="5">
    <location>
        <begin position="1323"/>
        <end position="1337"/>
    </location>
</feature>
<dbReference type="GO" id="GO:0005249">
    <property type="term" value="F:voltage-gated potassium channel activity"/>
    <property type="evidence" value="ECO:0007669"/>
    <property type="project" value="InterPro"/>
</dbReference>
<comment type="caution">
    <text evidence="8">The sequence shown here is derived from an EMBL/GenBank/DDBJ whole genome shotgun (WGS) entry which is preliminary data.</text>
</comment>
<dbReference type="GO" id="GO:0016020">
    <property type="term" value="C:membrane"/>
    <property type="evidence" value="ECO:0007669"/>
    <property type="project" value="UniProtKB-SubCell"/>
</dbReference>
<evidence type="ECO:0000256" key="6">
    <source>
        <dbReference type="SAM" id="Phobius"/>
    </source>
</evidence>
<evidence type="ECO:0000256" key="4">
    <source>
        <dbReference type="ARBA" id="ARBA00023136"/>
    </source>
</evidence>
<dbReference type="Gene3D" id="1.10.287.70">
    <property type="match status" value="2"/>
</dbReference>
<dbReference type="Proteomes" id="UP001165122">
    <property type="component" value="Unassembled WGS sequence"/>
</dbReference>
<keyword evidence="2 6" id="KW-0812">Transmembrane</keyword>
<dbReference type="InterPro" id="IPR003938">
    <property type="entry name" value="K_chnl_volt-dep_EAG/ELK/ERG"/>
</dbReference>
<dbReference type="SUPFAM" id="SSF51206">
    <property type="entry name" value="cAMP-binding domain-like"/>
    <property type="match status" value="2"/>
</dbReference>
<feature type="transmembrane region" description="Helical" evidence="6">
    <location>
        <begin position="1100"/>
        <end position="1120"/>
    </location>
</feature>
<dbReference type="InterPro" id="IPR018490">
    <property type="entry name" value="cNMP-bd_dom_sf"/>
</dbReference>
<dbReference type="InterPro" id="IPR014710">
    <property type="entry name" value="RmlC-like_jellyroll"/>
</dbReference>
<accession>A0A9W7KSL7</accession>
<sequence>MAGRATLTMAAGGHFTSSINRDMDAPGELSPQPYGDNWSDTKKSLIDFADPHSLENAHRSKREHEFWDSLKLVIDKNVKSNEKEAEGLNKVKTLFKKLGAKRRASRQAEDEKNKLPQMSPAKSISPKGKRMSDISETTSDDQAMTPQSSDESPTKKRSFGPLSNAKVYIEKAAHNVAHGSGKNILSHSIHLGPTMPKDEYEEAAKKNAHNMDEYLEGQRNSRVSNPFLEKVRAKAAMAKKRQRQKHAKVINPKSPRKIYWDLLCGAFIIYSVVVTPWRISFEQDPAFLSFSFFFEIFIDVTFLMDMVFSFFTGHFTPEGRFIADRRIIAKKYVTSWFAIDFLSTFPFDRVLPLLAPDLFTDESSLRMIKLIRTLRLFRLLKLLRILKLSSKLGNTAGRDISEIIPPAMTRLIKLLFKIMFIAHLLACFWFLSNECIAIKDPMIQEEDETIWENCGSHTLTSQYIASFYWTIATMMAVGYGDISAETNSERAYAIVTQVIGAVAFGFIIATVTIIIETVDPEATAKKLKKDELRDYLNERRYSKDLQKRAKQHFNYYQSRMSTFPEMRVVSELSHTLKEVVLYESRNDTIPAIKMFRSHVSDQFITDCVLRLKPMLMSYHQGFGSPGDISEEVYFVTKGRIEGLHMVPQKLEGGESGGFSGKPKEKKSGGSESEKEGEGVLFDAVLATVVSDGYELELANCLHEKPMNLRYRAASVTDVLWLDHESLINLTSSYHRSAATLHARAFKYEQLLAAVFNSEVKNLTEGIFMHNKILKNDQIVRYSDVKESVLKSMRPGGNKSFGERKRRDTSTNKGKKIEKEMSLARRLSTKTISSGSLNNDEEEEQTVLLRTWVWDPATDELCEKEETEEDLWKRMLINPNSGSKLKWDIFVGVLIIVSVIMVPFRLGFDIQATVTWDTYDWTTDFFFLLDIFINFRTCFLDDHQVLHTASTIISEHYLRGWFTVDFLSTIPLDRLMASLLPSSTGLKGLKMIRIVRLVRLAKLIKLLRQQSENSSEDFIPMDATLQKVLKLLATLFFIGHLFGCFFSYISLDNVAEYGDLVNGTHMGIEGDGAWELDYNPDVPYNGASSWWVKVNVDGDDIGSRYLVALYWAFTTMTTVGYGDVTPATDGERIYASLIMIMGATVFGYIVGSVSGLASNPHGALARENERISTLTNYLEEQNIKPALRRMAREQLSFNRAFISVFDESRILSSFPINIRREMILETHADTIEKISLFSDDVSLITNVLHYLKPSFFSAGQFIYRTSDEGVKGIMFLLDGIAEEVPDEEWVDIGKRDRGDNVPIIGKLYSQGKLDKKKTGAGGKTAEELEKEKEEEEKKKKEHGKGLHRNIIEAGKCFGYQCFVTKDRDRKPMAYRAFSDCSIMVLSEIALKAIIERHPVLRDKLSDSLRMSIVRQTASDDVLSKQVHKLQKKNSLFHALQTNLMKGVKTGDLARALQKDATVQQIEVEREKSEASGLKVTASSPKGPSVVVGKEGKGELTLEVEELDH</sequence>
<feature type="transmembrane region" description="Helical" evidence="6">
    <location>
        <begin position="285"/>
        <end position="311"/>
    </location>
</feature>
<feature type="region of interest" description="Disordered" evidence="5">
    <location>
        <begin position="792"/>
        <end position="814"/>
    </location>
</feature>
<reference evidence="9" key="1">
    <citation type="journal article" date="2023" name="Commun. Biol.">
        <title>Genome analysis of Parmales, the sister group of diatoms, reveals the evolutionary specialization of diatoms from phago-mixotrophs to photoautotrophs.</title>
        <authorList>
            <person name="Ban H."/>
            <person name="Sato S."/>
            <person name="Yoshikawa S."/>
            <person name="Yamada K."/>
            <person name="Nakamura Y."/>
            <person name="Ichinomiya M."/>
            <person name="Sato N."/>
            <person name="Blanc-Mathieu R."/>
            <person name="Endo H."/>
            <person name="Kuwata A."/>
            <person name="Ogata H."/>
        </authorList>
    </citation>
    <scope>NUCLEOTIDE SEQUENCE [LARGE SCALE GENOMIC DNA]</scope>
    <source>
        <strain evidence="9">NIES 3700</strain>
    </source>
</reference>
<evidence type="ECO:0000256" key="3">
    <source>
        <dbReference type="ARBA" id="ARBA00022989"/>
    </source>
</evidence>
<dbReference type="Pfam" id="PF00520">
    <property type="entry name" value="Ion_trans"/>
    <property type="match status" value="2"/>
</dbReference>
<name>A0A9W7KSL7_9STRA</name>
<evidence type="ECO:0000313" key="9">
    <source>
        <dbReference type="Proteomes" id="UP001165122"/>
    </source>
</evidence>
<feature type="compositionally biased region" description="Basic and acidic residues" evidence="5">
    <location>
        <begin position="661"/>
        <end position="675"/>
    </location>
</feature>
<feature type="transmembrane region" description="Helical" evidence="6">
    <location>
        <begin position="258"/>
        <end position="279"/>
    </location>
</feature>
<feature type="region of interest" description="Disordered" evidence="5">
    <location>
        <begin position="1313"/>
        <end position="1342"/>
    </location>
</feature>
<feature type="transmembrane region" description="Helical" evidence="6">
    <location>
        <begin position="414"/>
        <end position="432"/>
    </location>
</feature>
<organism evidence="8 9">
    <name type="scientific">Triparma laevis f. longispina</name>
    <dbReference type="NCBI Taxonomy" id="1714387"/>
    <lineage>
        <taxon>Eukaryota</taxon>
        <taxon>Sar</taxon>
        <taxon>Stramenopiles</taxon>
        <taxon>Ochrophyta</taxon>
        <taxon>Bolidophyceae</taxon>
        <taxon>Parmales</taxon>
        <taxon>Triparmaceae</taxon>
        <taxon>Triparma</taxon>
    </lineage>
</organism>
<protein>
    <recommendedName>
        <fullName evidence="7">Ion transport domain-containing protein</fullName>
    </recommendedName>
</protein>
<dbReference type="PANTHER" id="PTHR47823:SF9">
    <property type="entry name" value="CHROMOSOME UNDETERMINED SCAFFOLD_10, WHOLE GENOME SHOTGUN SEQUENCE"/>
    <property type="match status" value="1"/>
</dbReference>
<feature type="transmembrane region" description="Helical" evidence="6">
    <location>
        <begin position="491"/>
        <end position="515"/>
    </location>
</feature>
<proteinExistence type="predicted"/>
<feature type="compositionally biased region" description="Polar residues" evidence="5">
    <location>
        <begin position="134"/>
        <end position="151"/>
    </location>
</feature>
<evidence type="ECO:0000256" key="2">
    <source>
        <dbReference type="ARBA" id="ARBA00022692"/>
    </source>
</evidence>
<feature type="domain" description="Ion transport" evidence="7">
    <location>
        <begin position="886"/>
        <end position="1153"/>
    </location>
</feature>
<evidence type="ECO:0000256" key="5">
    <source>
        <dbReference type="SAM" id="MobiDB-lite"/>
    </source>
</evidence>
<dbReference type="Gene3D" id="2.60.120.10">
    <property type="entry name" value="Jelly Rolls"/>
    <property type="match status" value="2"/>
</dbReference>
<evidence type="ECO:0000259" key="7">
    <source>
        <dbReference type="Pfam" id="PF00520"/>
    </source>
</evidence>
<dbReference type="PANTHER" id="PTHR47823">
    <property type="entry name" value="ION_TRANS DOMAIN-CONTAINING PROTEIN"/>
    <property type="match status" value="1"/>
</dbReference>
<feature type="region of interest" description="Disordered" evidence="5">
    <location>
        <begin position="649"/>
        <end position="675"/>
    </location>
</feature>
<dbReference type="OrthoDB" id="432483at2759"/>
<feature type="domain" description="Ion transport" evidence="7">
    <location>
        <begin position="259"/>
        <end position="511"/>
    </location>
</feature>
<keyword evidence="3 6" id="KW-1133">Transmembrane helix</keyword>